<keyword evidence="3" id="KW-1133">Transmembrane helix</keyword>
<reference evidence="4 5" key="1">
    <citation type="submission" date="2024-11" db="EMBL/GenBank/DDBJ databases">
        <title>Chromosome-level genome assembly of the freshwater bivalve Anodonta woodiana.</title>
        <authorList>
            <person name="Chen X."/>
        </authorList>
    </citation>
    <scope>NUCLEOTIDE SEQUENCE [LARGE SCALE GENOMIC DNA]</scope>
    <source>
        <strain evidence="4">MN2024</strain>
        <tissue evidence="4">Gills</tissue>
    </source>
</reference>
<dbReference type="InterPro" id="IPR002401">
    <property type="entry name" value="Cyt_P450_E_grp-I"/>
</dbReference>
<keyword evidence="3" id="KW-0472">Membrane</keyword>
<feature type="transmembrane region" description="Helical" evidence="3">
    <location>
        <begin position="12"/>
        <end position="30"/>
    </location>
</feature>
<dbReference type="PRINTS" id="PR00385">
    <property type="entry name" value="P450"/>
</dbReference>
<name>A0ABD3XBY0_SINWO</name>
<dbReference type="AlphaFoldDB" id="A0ABD3XBY0"/>
<keyword evidence="3" id="KW-0812">Transmembrane</keyword>
<keyword evidence="2" id="KW-0408">Iron</keyword>
<dbReference type="InterPro" id="IPR050196">
    <property type="entry name" value="Cytochrome_P450_Monoox"/>
</dbReference>
<evidence type="ECO:0000256" key="3">
    <source>
        <dbReference type="SAM" id="Phobius"/>
    </source>
</evidence>
<keyword evidence="2" id="KW-0479">Metal-binding</keyword>
<keyword evidence="2" id="KW-0349">Heme</keyword>
<dbReference type="EMBL" id="JBJQND010000003">
    <property type="protein sequence ID" value="KAL3883772.1"/>
    <property type="molecule type" value="Genomic_DNA"/>
</dbReference>
<sequence>MDWNYSILPTLTTYNVILYTSLLAITWWLYRNMVQPFLSPLRKIPGKAYRPIVGNMFEATRAEAMSNAVRWMTELNSLTIRFYYLNGQERILTADPQAFRHILVTNSKNYERLRSRSSGLQRIVGKGILFVNGEEHHNMRKLLNPAFGPKVLMEMIPVFEMKARKVSSIWWDLLSKESTKVIQVQDFLTRITLDSICEIGLDHHPNAISQPEAASVTIFSRLFMDAAKVKLISVIPFYLYLPTEENIREKNDLRFVTDTVKRTIEAKRSKVQSQSNEKDMKAPKDLLSILLVAQDEDGNSMDEELIEQNVLTMLVAGYETTSVGLTWVMLQLAQYPDIQKNVREELKLLIPDPAAPLTFELLDKLHYLTCVIKETLRLFPPVSNITRCAIHDDTISGYGIPAGTIINLHVGALHRMPQNWENPETFCPERFMEDIGTYKFLPFIAGPHTCIGNKFAMLEMKTVLAILVRDFEFSMAPGYKYRRVQGVTVKPNPPLLLQVRKICDTYQE</sequence>
<dbReference type="Pfam" id="PF00067">
    <property type="entry name" value="p450"/>
    <property type="match status" value="1"/>
</dbReference>
<dbReference type="PANTHER" id="PTHR24291:SF175">
    <property type="entry name" value="CYTOCHROME P450"/>
    <property type="match status" value="1"/>
</dbReference>
<evidence type="ECO:0008006" key="6">
    <source>
        <dbReference type="Google" id="ProtNLM"/>
    </source>
</evidence>
<feature type="binding site" description="axial binding residue" evidence="2">
    <location>
        <position position="450"/>
    </location>
    <ligand>
        <name>heme</name>
        <dbReference type="ChEBI" id="CHEBI:30413"/>
    </ligand>
    <ligandPart>
        <name>Fe</name>
        <dbReference type="ChEBI" id="CHEBI:18248"/>
    </ligandPart>
</feature>
<dbReference type="SUPFAM" id="SSF48264">
    <property type="entry name" value="Cytochrome P450"/>
    <property type="match status" value="1"/>
</dbReference>
<protein>
    <recommendedName>
        <fullName evidence="6">Cytochrome P450</fullName>
    </recommendedName>
</protein>
<evidence type="ECO:0000256" key="1">
    <source>
        <dbReference type="ARBA" id="ARBA00010617"/>
    </source>
</evidence>
<proteinExistence type="inferred from homology"/>
<evidence type="ECO:0000256" key="2">
    <source>
        <dbReference type="PIRSR" id="PIRSR602401-1"/>
    </source>
</evidence>
<comment type="similarity">
    <text evidence="1">Belongs to the cytochrome P450 family.</text>
</comment>
<evidence type="ECO:0000313" key="4">
    <source>
        <dbReference type="EMBL" id="KAL3883772.1"/>
    </source>
</evidence>
<organism evidence="4 5">
    <name type="scientific">Sinanodonta woodiana</name>
    <name type="common">Chinese pond mussel</name>
    <name type="synonym">Anodonta woodiana</name>
    <dbReference type="NCBI Taxonomy" id="1069815"/>
    <lineage>
        <taxon>Eukaryota</taxon>
        <taxon>Metazoa</taxon>
        <taxon>Spiralia</taxon>
        <taxon>Lophotrochozoa</taxon>
        <taxon>Mollusca</taxon>
        <taxon>Bivalvia</taxon>
        <taxon>Autobranchia</taxon>
        <taxon>Heteroconchia</taxon>
        <taxon>Palaeoheterodonta</taxon>
        <taxon>Unionida</taxon>
        <taxon>Unionoidea</taxon>
        <taxon>Unionidae</taxon>
        <taxon>Unioninae</taxon>
        <taxon>Sinanodonta</taxon>
    </lineage>
</organism>
<comment type="caution">
    <text evidence="4">The sequence shown here is derived from an EMBL/GenBank/DDBJ whole genome shotgun (WGS) entry which is preliminary data.</text>
</comment>
<evidence type="ECO:0000313" key="5">
    <source>
        <dbReference type="Proteomes" id="UP001634394"/>
    </source>
</evidence>
<dbReference type="InterPro" id="IPR001128">
    <property type="entry name" value="Cyt_P450"/>
</dbReference>
<keyword evidence="5" id="KW-1185">Reference proteome</keyword>
<dbReference type="PANTHER" id="PTHR24291">
    <property type="entry name" value="CYTOCHROME P450 FAMILY 4"/>
    <property type="match status" value="1"/>
</dbReference>
<comment type="cofactor">
    <cofactor evidence="2">
        <name>heme</name>
        <dbReference type="ChEBI" id="CHEBI:30413"/>
    </cofactor>
</comment>
<accession>A0ABD3XBY0</accession>
<dbReference type="InterPro" id="IPR036396">
    <property type="entry name" value="Cyt_P450_sf"/>
</dbReference>
<dbReference type="Gene3D" id="1.10.630.10">
    <property type="entry name" value="Cytochrome P450"/>
    <property type="match status" value="1"/>
</dbReference>
<gene>
    <name evidence="4" type="ORF">ACJMK2_030004</name>
</gene>
<dbReference type="PRINTS" id="PR00463">
    <property type="entry name" value="EP450I"/>
</dbReference>
<dbReference type="Proteomes" id="UP001634394">
    <property type="component" value="Unassembled WGS sequence"/>
</dbReference>